<sequence>MADTIRGNGLTVVEAALAAFVDNPDQLDRSRKRLMASPPSDCAPLYSHNSTRSQSPNAPNEEQRCRDECQLQLRIAWAVSLPNNQLSAQVLEEEKRVIQAVERGELHVLIGTNYYTFAKEAVRKGWVEQGIWNDNWNDMAQGRWKHEEPLEPLLESNAEPKGLLRPDLFSSLVRLNKNWGGERATKGMQDGRRAARERERDATRSFHQSMYQVSRERERGQSSQGEATWSRT</sequence>
<dbReference type="EMBL" id="MU866655">
    <property type="protein sequence ID" value="KAK4171056.1"/>
    <property type="molecule type" value="Genomic_DNA"/>
</dbReference>
<name>A0AAN6VX69_9PEZI</name>
<accession>A0AAN6VX69</accession>
<reference evidence="2" key="1">
    <citation type="journal article" date="2023" name="Mol. Phylogenet. Evol.">
        <title>Genome-scale phylogeny and comparative genomics of the fungal order Sordariales.</title>
        <authorList>
            <person name="Hensen N."/>
            <person name="Bonometti L."/>
            <person name="Westerberg I."/>
            <person name="Brannstrom I.O."/>
            <person name="Guillou S."/>
            <person name="Cros-Aarteil S."/>
            <person name="Calhoun S."/>
            <person name="Haridas S."/>
            <person name="Kuo A."/>
            <person name="Mondo S."/>
            <person name="Pangilinan J."/>
            <person name="Riley R."/>
            <person name="LaButti K."/>
            <person name="Andreopoulos B."/>
            <person name="Lipzen A."/>
            <person name="Chen C."/>
            <person name="Yan M."/>
            <person name="Daum C."/>
            <person name="Ng V."/>
            <person name="Clum A."/>
            <person name="Steindorff A."/>
            <person name="Ohm R.A."/>
            <person name="Martin F."/>
            <person name="Silar P."/>
            <person name="Natvig D.O."/>
            <person name="Lalanne C."/>
            <person name="Gautier V."/>
            <person name="Ament-Velasquez S.L."/>
            <person name="Kruys A."/>
            <person name="Hutchinson M.I."/>
            <person name="Powell A.J."/>
            <person name="Barry K."/>
            <person name="Miller A.N."/>
            <person name="Grigoriev I.V."/>
            <person name="Debuchy R."/>
            <person name="Gladieux P."/>
            <person name="Hiltunen Thoren M."/>
            <person name="Johannesson H."/>
        </authorList>
    </citation>
    <scope>NUCLEOTIDE SEQUENCE</scope>
    <source>
        <strain evidence="2">CBS 892.96</strain>
    </source>
</reference>
<keyword evidence="3" id="KW-1185">Reference proteome</keyword>
<comment type="caution">
    <text evidence="2">The sequence shown here is derived from an EMBL/GenBank/DDBJ whole genome shotgun (WGS) entry which is preliminary data.</text>
</comment>
<dbReference type="Proteomes" id="UP001302321">
    <property type="component" value="Unassembled WGS sequence"/>
</dbReference>
<evidence type="ECO:0000313" key="3">
    <source>
        <dbReference type="Proteomes" id="UP001302321"/>
    </source>
</evidence>
<feature type="region of interest" description="Disordered" evidence="1">
    <location>
        <begin position="34"/>
        <end position="63"/>
    </location>
</feature>
<proteinExistence type="predicted"/>
<evidence type="ECO:0000256" key="1">
    <source>
        <dbReference type="SAM" id="MobiDB-lite"/>
    </source>
</evidence>
<feature type="compositionally biased region" description="Basic and acidic residues" evidence="1">
    <location>
        <begin position="183"/>
        <end position="204"/>
    </location>
</feature>
<gene>
    <name evidence="2" type="ORF">QBC36DRAFT_105154</name>
</gene>
<protein>
    <submittedName>
        <fullName evidence="2">Uncharacterized protein</fullName>
    </submittedName>
</protein>
<feature type="region of interest" description="Disordered" evidence="1">
    <location>
        <begin position="182"/>
        <end position="232"/>
    </location>
</feature>
<organism evidence="2 3">
    <name type="scientific">Triangularia setosa</name>
    <dbReference type="NCBI Taxonomy" id="2587417"/>
    <lineage>
        <taxon>Eukaryota</taxon>
        <taxon>Fungi</taxon>
        <taxon>Dikarya</taxon>
        <taxon>Ascomycota</taxon>
        <taxon>Pezizomycotina</taxon>
        <taxon>Sordariomycetes</taxon>
        <taxon>Sordariomycetidae</taxon>
        <taxon>Sordariales</taxon>
        <taxon>Podosporaceae</taxon>
        <taxon>Triangularia</taxon>
    </lineage>
</organism>
<reference evidence="2" key="2">
    <citation type="submission" date="2023-05" db="EMBL/GenBank/DDBJ databases">
        <authorList>
            <consortium name="Lawrence Berkeley National Laboratory"/>
            <person name="Steindorff A."/>
            <person name="Hensen N."/>
            <person name="Bonometti L."/>
            <person name="Westerberg I."/>
            <person name="Brannstrom I.O."/>
            <person name="Guillou S."/>
            <person name="Cros-Aarteil S."/>
            <person name="Calhoun S."/>
            <person name="Haridas S."/>
            <person name="Kuo A."/>
            <person name="Mondo S."/>
            <person name="Pangilinan J."/>
            <person name="Riley R."/>
            <person name="Labutti K."/>
            <person name="Andreopoulos B."/>
            <person name="Lipzen A."/>
            <person name="Chen C."/>
            <person name="Yanf M."/>
            <person name="Daum C."/>
            <person name="Ng V."/>
            <person name="Clum A."/>
            <person name="Ohm R."/>
            <person name="Martin F."/>
            <person name="Silar P."/>
            <person name="Natvig D."/>
            <person name="Lalanne C."/>
            <person name="Gautier V."/>
            <person name="Ament-Velasquez S.L."/>
            <person name="Kruys A."/>
            <person name="Hutchinson M.I."/>
            <person name="Powell A.J."/>
            <person name="Barry K."/>
            <person name="Miller A.N."/>
            <person name="Grigoriev I.V."/>
            <person name="Debuchy R."/>
            <person name="Gladieux P."/>
            <person name="Thoren M.H."/>
            <person name="Johannesson H."/>
        </authorList>
    </citation>
    <scope>NUCLEOTIDE SEQUENCE</scope>
    <source>
        <strain evidence="2">CBS 892.96</strain>
    </source>
</reference>
<evidence type="ECO:0000313" key="2">
    <source>
        <dbReference type="EMBL" id="KAK4171056.1"/>
    </source>
</evidence>
<feature type="compositionally biased region" description="Polar residues" evidence="1">
    <location>
        <begin position="221"/>
        <end position="232"/>
    </location>
</feature>
<dbReference type="AlphaFoldDB" id="A0AAN6VX69"/>
<feature type="compositionally biased region" description="Polar residues" evidence="1">
    <location>
        <begin position="47"/>
        <end position="60"/>
    </location>
</feature>